<name>A0ACA9UJ85_BIOOC</name>
<organism evidence="1 2">
    <name type="scientific">Clonostachys rosea f. rosea IK726</name>
    <dbReference type="NCBI Taxonomy" id="1349383"/>
    <lineage>
        <taxon>Eukaryota</taxon>
        <taxon>Fungi</taxon>
        <taxon>Dikarya</taxon>
        <taxon>Ascomycota</taxon>
        <taxon>Pezizomycotina</taxon>
        <taxon>Sordariomycetes</taxon>
        <taxon>Hypocreomycetidae</taxon>
        <taxon>Hypocreales</taxon>
        <taxon>Bionectriaceae</taxon>
        <taxon>Clonostachys</taxon>
    </lineage>
</organism>
<keyword evidence="2" id="KW-1185">Reference proteome</keyword>
<sequence>MEGAAMQPKWRGGTGANFRALNGHHHCPGAASTSKLMLRRAGRILAPSESPPEGFLPRKELEFAQLQKDENGDVLREPADAHCPEPRYGFETVQISWFTEATTTHHMMKSLKRDDNLDRHCLLGDLPTCMTQMGPPLPCGSFQHPRSTLFYQPKVNFRARSHEGSLQSNEKILGLSHLGVQSQVTRPQLHSAPGAAFS</sequence>
<proteinExistence type="predicted"/>
<gene>
    <name evidence="1" type="ORF">CRV2_00017775</name>
</gene>
<dbReference type="EMBL" id="CADEHS020000494">
    <property type="protein sequence ID" value="CAG9952522.1"/>
    <property type="molecule type" value="Genomic_DNA"/>
</dbReference>
<accession>A0ACA9UJ85</accession>
<dbReference type="Proteomes" id="UP000836387">
    <property type="component" value="Unassembled WGS sequence"/>
</dbReference>
<reference evidence="1" key="2">
    <citation type="submission" date="2021-10" db="EMBL/GenBank/DDBJ databases">
        <authorList>
            <person name="Piombo E."/>
        </authorList>
    </citation>
    <scope>NUCLEOTIDE SEQUENCE</scope>
</reference>
<protein>
    <submittedName>
        <fullName evidence="1">Uncharacterized protein</fullName>
    </submittedName>
</protein>
<evidence type="ECO:0000313" key="1">
    <source>
        <dbReference type="EMBL" id="CAG9952522.1"/>
    </source>
</evidence>
<evidence type="ECO:0000313" key="2">
    <source>
        <dbReference type="Proteomes" id="UP000836387"/>
    </source>
</evidence>
<reference evidence="1" key="1">
    <citation type="submission" date="2020-04" db="EMBL/GenBank/DDBJ databases">
        <authorList>
            <person name="Broberg M."/>
        </authorList>
    </citation>
    <scope>NUCLEOTIDE SEQUENCE</scope>
</reference>
<comment type="caution">
    <text evidence="1">The sequence shown here is derived from an EMBL/GenBank/DDBJ whole genome shotgun (WGS) entry which is preliminary data.</text>
</comment>